<evidence type="ECO:0000256" key="1">
    <source>
        <dbReference type="SAM" id="Phobius"/>
    </source>
</evidence>
<dbReference type="HOGENOM" id="CLU_3037811_0_0_1"/>
<dbReference type="Proteomes" id="UP000053841">
    <property type="component" value="Unassembled WGS sequence"/>
</dbReference>
<name>W6XPW7_COCC2</name>
<proteinExistence type="predicted"/>
<organism evidence="2 3">
    <name type="scientific">Cochliobolus carbonum (strain 26-R-13)</name>
    <name type="common">Maize leaf spot fungus</name>
    <name type="synonym">Bipolaris zeicola</name>
    <dbReference type="NCBI Taxonomy" id="930089"/>
    <lineage>
        <taxon>Eukaryota</taxon>
        <taxon>Fungi</taxon>
        <taxon>Dikarya</taxon>
        <taxon>Ascomycota</taxon>
        <taxon>Pezizomycotina</taxon>
        <taxon>Dothideomycetes</taxon>
        <taxon>Pleosporomycetidae</taxon>
        <taxon>Pleosporales</taxon>
        <taxon>Pleosporineae</taxon>
        <taxon>Pleosporaceae</taxon>
        <taxon>Bipolaris</taxon>
    </lineage>
</organism>
<sequence length="55" mass="6108">KLPSASVNPANQLLLSKEDKSKPRQGIVVLSFSFIQQIALCKASIFGVRMYPFIK</sequence>
<reference evidence="2 3" key="1">
    <citation type="journal article" date="2013" name="PLoS Genet.">
        <title>Comparative genome structure, secondary metabolite, and effector coding capacity across Cochliobolus pathogens.</title>
        <authorList>
            <person name="Condon B.J."/>
            <person name="Leng Y."/>
            <person name="Wu D."/>
            <person name="Bushley K.E."/>
            <person name="Ohm R.A."/>
            <person name="Otillar R."/>
            <person name="Martin J."/>
            <person name="Schackwitz W."/>
            <person name="Grimwood J."/>
            <person name="MohdZainudin N."/>
            <person name="Xue C."/>
            <person name="Wang R."/>
            <person name="Manning V.A."/>
            <person name="Dhillon B."/>
            <person name="Tu Z.J."/>
            <person name="Steffenson B.J."/>
            <person name="Salamov A."/>
            <person name="Sun H."/>
            <person name="Lowry S."/>
            <person name="LaButti K."/>
            <person name="Han J."/>
            <person name="Copeland A."/>
            <person name="Lindquist E."/>
            <person name="Barry K."/>
            <person name="Schmutz J."/>
            <person name="Baker S.E."/>
            <person name="Ciuffetti L.M."/>
            <person name="Grigoriev I.V."/>
            <person name="Zhong S."/>
            <person name="Turgeon B.G."/>
        </authorList>
    </citation>
    <scope>NUCLEOTIDE SEQUENCE [LARGE SCALE GENOMIC DNA]</scope>
    <source>
        <strain evidence="2 3">26-R-13</strain>
    </source>
</reference>
<evidence type="ECO:0000313" key="2">
    <source>
        <dbReference type="EMBL" id="EUC27598.1"/>
    </source>
</evidence>
<dbReference type="OrthoDB" id="10275776at2759"/>
<dbReference type="EMBL" id="KI964903">
    <property type="protein sequence ID" value="EUC27598.1"/>
    <property type="molecule type" value="Genomic_DNA"/>
</dbReference>
<feature type="transmembrane region" description="Helical" evidence="1">
    <location>
        <begin position="27"/>
        <end position="48"/>
    </location>
</feature>
<dbReference type="AlphaFoldDB" id="W6XPW7"/>
<feature type="non-terminal residue" evidence="2">
    <location>
        <position position="1"/>
    </location>
</feature>
<evidence type="ECO:0000313" key="3">
    <source>
        <dbReference type="Proteomes" id="UP000053841"/>
    </source>
</evidence>
<gene>
    <name evidence="2" type="ORF">COCCADRAFT_111292</name>
</gene>
<keyword evidence="1" id="KW-0472">Membrane</keyword>
<dbReference type="GeneID" id="19144266"/>
<accession>W6XPW7</accession>
<keyword evidence="3" id="KW-1185">Reference proteome</keyword>
<dbReference type="KEGG" id="bze:COCCADRAFT_111292"/>
<dbReference type="RefSeq" id="XP_007718101.1">
    <property type="nucleotide sequence ID" value="XM_007719911.1"/>
</dbReference>
<protein>
    <submittedName>
        <fullName evidence="2">Uncharacterized protein</fullName>
    </submittedName>
</protein>
<keyword evidence="1" id="KW-0812">Transmembrane</keyword>
<keyword evidence="1" id="KW-1133">Transmembrane helix</keyword>